<feature type="compositionally biased region" description="Pro residues" evidence="5">
    <location>
        <begin position="146"/>
        <end position="165"/>
    </location>
</feature>
<accession>A0A7Y9IZ11</accession>
<comment type="caution">
    <text evidence="7">The sequence shown here is derived from an EMBL/GenBank/DDBJ whole genome shotgun (WGS) entry which is preliminary data.</text>
</comment>
<gene>
    <name evidence="4" type="primary">bamE</name>
    <name evidence="7" type="ORF">FHW18_005002</name>
</gene>
<dbReference type="Proteomes" id="UP000542125">
    <property type="component" value="Unassembled WGS sequence"/>
</dbReference>
<dbReference type="InterPro" id="IPR007450">
    <property type="entry name" value="BamE_dom"/>
</dbReference>
<dbReference type="PANTHER" id="PTHR37482">
    <property type="entry name" value="OUTER MEMBRANE PROTEIN ASSEMBLY FACTOR BAME"/>
    <property type="match status" value="1"/>
</dbReference>
<evidence type="ECO:0000259" key="6">
    <source>
        <dbReference type="Pfam" id="PF04355"/>
    </source>
</evidence>
<evidence type="ECO:0000256" key="1">
    <source>
        <dbReference type="ARBA" id="ARBA00022729"/>
    </source>
</evidence>
<comment type="similarity">
    <text evidence="4">Belongs to the BamE family.</text>
</comment>
<dbReference type="PANTHER" id="PTHR37482:SF1">
    <property type="entry name" value="OUTER MEMBRANE PROTEIN ASSEMBLY FACTOR BAME"/>
    <property type="match status" value="1"/>
</dbReference>
<keyword evidence="3 4" id="KW-0998">Cell outer membrane</keyword>
<protein>
    <recommendedName>
        <fullName evidence="4">Outer membrane protein assembly factor BamE</fullName>
    </recommendedName>
</protein>
<evidence type="ECO:0000313" key="8">
    <source>
        <dbReference type="Proteomes" id="UP000542125"/>
    </source>
</evidence>
<dbReference type="GO" id="GO:1990063">
    <property type="term" value="C:Bam protein complex"/>
    <property type="evidence" value="ECO:0007669"/>
    <property type="project" value="TreeGrafter"/>
</dbReference>
<sequence>MAAVMALAGCSSVTNYVPGFIKPYKADIQQGNWLTQSQVDMLRQGMTREQVRFALGTPTLTSIFRGERWDYPYLFIPGNGPTEERVFTVYFANDKLDRWNGDKQPARQPFQKTDTRREAATPVFRSNTAANPGPETVPQGETLDGTPPPASLDPSSVPMPTPARN</sequence>
<evidence type="ECO:0000313" key="7">
    <source>
        <dbReference type="EMBL" id="NYE85683.1"/>
    </source>
</evidence>
<feature type="domain" description="Outer membrane protein assembly factor BamE" evidence="6">
    <location>
        <begin position="31"/>
        <end position="100"/>
    </location>
</feature>
<evidence type="ECO:0000256" key="2">
    <source>
        <dbReference type="ARBA" id="ARBA00023136"/>
    </source>
</evidence>
<dbReference type="GO" id="GO:0043165">
    <property type="term" value="P:Gram-negative-bacterium-type cell outer membrane assembly"/>
    <property type="evidence" value="ECO:0007669"/>
    <property type="project" value="UniProtKB-UniRule"/>
</dbReference>
<evidence type="ECO:0000256" key="5">
    <source>
        <dbReference type="SAM" id="MobiDB-lite"/>
    </source>
</evidence>
<dbReference type="InterPro" id="IPR026592">
    <property type="entry name" value="BamE"/>
</dbReference>
<comment type="function">
    <text evidence="4">Part of the outer membrane protein assembly complex, which is involved in assembly and insertion of beta-barrel proteins into the outer membrane.</text>
</comment>
<comment type="subunit">
    <text evidence="4">Part of the Bam complex.</text>
</comment>
<dbReference type="HAMAP" id="MF_00925">
    <property type="entry name" value="OM_assembly_BamE"/>
    <property type="match status" value="1"/>
</dbReference>
<organism evidence="7 8">
    <name type="scientific">Pigmentiphaga litoralis</name>
    <dbReference type="NCBI Taxonomy" id="516702"/>
    <lineage>
        <taxon>Bacteria</taxon>
        <taxon>Pseudomonadati</taxon>
        <taxon>Pseudomonadota</taxon>
        <taxon>Betaproteobacteria</taxon>
        <taxon>Burkholderiales</taxon>
        <taxon>Alcaligenaceae</taxon>
        <taxon>Pigmentiphaga</taxon>
    </lineage>
</organism>
<proteinExistence type="inferred from homology"/>
<dbReference type="AlphaFoldDB" id="A0A7Y9IZ11"/>
<dbReference type="GO" id="GO:0030674">
    <property type="term" value="F:protein-macromolecule adaptor activity"/>
    <property type="evidence" value="ECO:0007669"/>
    <property type="project" value="TreeGrafter"/>
</dbReference>
<keyword evidence="1 4" id="KW-0732">Signal</keyword>
<dbReference type="InterPro" id="IPR037873">
    <property type="entry name" value="BamE-like"/>
</dbReference>
<dbReference type="GO" id="GO:0051205">
    <property type="term" value="P:protein insertion into membrane"/>
    <property type="evidence" value="ECO:0007669"/>
    <property type="project" value="UniProtKB-UniRule"/>
</dbReference>
<keyword evidence="2 4" id="KW-0472">Membrane</keyword>
<comment type="subcellular location">
    <subcellularLocation>
        <location evidence="4">Cell outer membrane</location>
    </subcellularLocation>
</comment>
<keyword evidence="8" id="KW-1185">Reference proteome</keyword>
<evidence type="ECO:0000256" key="3">
    <source>
        <dbReference type="ARBA" id="ARBA00023237"/>
    </source>
</evidence>
<reference evidence="7 8" key="1">
    <citation type="submission" date="2020-07" db="EMBL/GenBank/DDBJ databases">
        <title>Genomic Encyclopedia of Type Strains, Phase IV (KMG-V): Genome sequencing to study the core and pangenomes of soil and plant-associated prokaryotes.</title>
        <authorList>
            <person name="Whitman W."/>
        </authorList>
    </citation>
    <scope>NUCLEOTIDE SEQUENCE [LARGE SCALE GENOMIC DNA]</scope>
    <source>
        <strain evidence="7 8">SAS40</strain>
    </source>
</reference>
<dbReference type="Pfam" id="PF04355">
    <property type="entry name" value="BamE"/>
    <property type="match status" value="1"/>
</dbReference>
<dbReference type="Gene3D" id="3.30.1450.10">
    <property type="match status" value="1"/>
</dbReference>
<dbReference type="RefSeq" id="WP_179589999.1">
    <property type="nucleotide sequence ID" value="NZ_JACBYR010000003.1"/>
</dbReference>
<evidence type="ECO:0000256" key="4">
    <source>
        <dbReference type="HAMAP-Rule" id="MF_00925"/>
    </source>
</evidence>
<feature type="region of interest" description="Disordered" evidence="5">
    <location>
        <begin position="98"/>
        <end position="165"/>
    </location>
</feature>
<dbReference type="EMBL" id="JACBYR010000003">
    <property type="protein sequence ID" value="NYE85683.1"/>
    <property type="molecule type" value="Genomic_DNA"/>
</dbReference>
<name>A0A7Y9IZ11_9BURK</name>